<proteinExistence type="predicted"/>
<dbReference type="KEGG" id="cts:Ctha_1070"/>
<keyword evidence="2 6" id="KW-0808">Transferase</keyword>
<gene>
    <name evidence="6" type="ordered locus">Ctha_1070</name>
</gene>
<keyword evidence="4" id="KW-1133">Transmembrane helix</keyword>
<dbReference type="CDD" id="cd07989">
    <property type="entry name" value="LPLAT_AGPAT-like"/>
    <property type="match status" value="1"/>
</dbReference>
<protein>
    <submittedName>
        <fullName evidence="6">Phospholipid/glycerol acyltransferase</fullName>
    </submittedName>
</protein>
<dbReference type="SUPFAM" id="SSF69593">
    <property type="entry name" value="Glycerol-3-phosphate (1)-acyltransferase"/>
    <property type="match status" value="1"/>
</dbReference>
<keyword evidence="3 6" id="KW-0012">Acyltransferase</keyword>
<dbReference type="PANTHER" id="PTHR10434:SF11">
    <property type="entry name" value="1-ACYL-SN-GLYCEROL-3-PHOSPHATE ACYLTRANSFERASE"/>
    <property type="match status" value="1"/>
</dbReference>
<evidence type="ECO:0000256" key="1">
    <source>
        <dbReference type="ARBA" id="ARBA00005189"/>
    </source>
</evidence>
<organism evidence="6 7">
    <name type="scientific">Chloroherpeton thalassium (strain ATCC 35110 / GB-78)</name>
    <dbReference type="NCBI Taxonomy" id="517418"/>
    <lineage>
        <taxon>Bacteria</taxon>
        <taxon>Pseudomonadati</taxon>
        <taxon>Chlorobiota</taxon>
        <taxon>Chlorobiia</taxon>
        <taxon>Chlorobiales</taxon>
        <taxon>Chloroherpetonaceae</taxon>
        <taxon>Chloroherpeton</taxon>
    </lineage>
</organism>
<reference evidence="6 7" key="1">
    <citation type="submission" date="2008-06" db="EMBL/GenBank/DDBJ databases">
        <title>Complete sequence of Chloroherpeton thalassium ATCC 35110.</title>
        <authorList>
            <consortium name="US DOE Joint Genome Institute"/>
            <person name="Lucas S."/>
            <person name="Copeland A."/>
            <person name="Lapidus A."/>
            <person name="Glavina del Rio T."/>
            <person name="Dalin E."/>
            <person name="Tice H."/>
            <person name="Bruce D."/>
            <person name="Goodwin L."/>
            <person name="Pitluck S."/>
            <person name="Schmutz J."/>
            <person name="Larimer F."/>
            <person name="Land M."/>
            <person name="Hauser L."/>
            <person name="Kyrpides N."/>
            <person name="Mikhailova N."/>
            <person name="Liu Z."/>
            <person name="Li T."/>
            <person name="Zhao F."/>
            <person name="Overmann J."/>
            <person name="Bryant D.A."/>
            <person name="Richardson P."/>
        </authorList>
    </citation>
    <scope>NUCLEOTIDE SEQUENCE [LARGE SCALE GENOMIC DNA]</scope>
    <source>
        <strain evidence="7">ATCC 35110 / GB-78</strain>
    </source>
</reference>
<keyword evidence="4" id="KW-0472">Membrane</keyword>
<dbReference type="PANTHER" id="PTHR10434">
    <property type="entry name" value="1-ACYL-SN-GLYCEROL-3-PHOSPHATE ACYLTRANSFERASE"/>
    <property type="match status" value="1"/>
</dbReference>
<dbReference type="SMART" id="SM00563">
    <property type="entry name" value="PlsC"/>
    <property type="match status" value="1"/>
</dbReference>
<dbReference type="Pfam" id="PF01553">
    <property type="entry name" value="Acyltransferase"/>
    <property type="match status" value="1"/>
</dbReference>
<dbReference type="GO" id="GO:0006654">
    <property type="term" value="P:phosphatidic acid biosynthetic process"/>
    <property type="evidence" value="ECO:0007669"/>
    <property type="project" value="TreeGrafter"/>
</dbReference>
<evidence type="ECO:0000256" key="3">
    <source>
        <dbReference type="ARBA" id="ARBA00023315"/>
    </source>
</evidence>
<evidence type="ECO:0000259" key="5">
    <source>
        <dbReference type="SMART" id="SM00563"/>
    </source>
</evidence>
<feature type="transmembrane region" description="Helical" evidence="4">
    <location>
        <begin position="6"/>
        <end position="29"/>
    </location>
</feature>
<dbReference type="EMBL" id="CP001100">
    <property type="protein sequence ID" value="ACF13534.1"/>
    <property type="molecule type" value="Genomic_DNA"/>
</dbReference>
<accession>B3QY06</accession>
<dbReference type="InterPro" id="IPR002123">
    <property type="entry name" value="Plipid/glycerol_acylTrfase"/>
</dbReference>
<keyword evidence="7" id="KW-1185">Reference proteome</keyword>
<dbReference type="GO" id="GO:0003841">
    <property type="term" value="F:1-acylglycerol-3-phosphate O-acyltransferase activity"/>
    <property type="evidence" value="ECO:0007669"/>
    <property type="project" value="TreeGrafter"/>
</dbReference>
<evidence type="ECO:0000256" key="4">
    <source>
        <dbReference type="SAM" id="Phobius"/>
    </source>
</evidence>
<evidence type="ECO:0000313" key="7">
    <source>
        <dbReference type="Proteomes" id="UP000001208"/>
    </source>
</evidence>
<dbReference type="RefSeq" id="WP_012499618.1">
    <property type="nucleotide sequence ID" value="NC_011026.1"/>
</dbReference>
<dbReference type="eggNOG" id="COG0204">
    <property type="taxonomic scope" value="Bacteria"/>
</dbReference>
<dbReference type="HOGENOM" id="CLU_027938_6_3_10"/>
<evidence type="ECO:0000313" key="6">
    <source>
        <dbReference type="EMBL" id="ACF13534.1"/>
    </source>
</evidence>
<name>B3QY06_CHLT3</name>
<feature type="domain" description="Phospholipid/glycerol acyltransferase" evidence="5">
    <location>
        <begin position="69"/>
        <end position="183"/>
    </location>
</feature>
<comment type="pathway">
    <text evidence="1">Lipid metabolism.</text>
</comment>
<dbReference type="AlphaFoldDB" id="B3QY06"/>
<sequence>MTIQTLIFILIVFPYTFILSLASILAGLVDGSGKVYHKISQIWSEGCLRLLGIRLKIIGAENYSPDGVYVVVSNHAGMADIPAMLVAMNLNLRLIAKEELGKIPVFGWSLRYGDFILIKRGHTKEALKSLLRAEEKLRDGKSVHLFADGTRAIDGSIQPFKRGAFLLASRTGLPVLPVTILNSHLIAEKNSLKIHSGTITLVIDKPIQLTNDDHRNADKLQQAAFQVIFNTHKKHTQAAANAYPASTSDSES</sequence>
<dbReference type="OrthoDB" id="9803035at2"/>
<dbReference type="Proteomes" id="UP000001208">
    <property type="component" value="Chromosome"/>
</dbReference>
<keyword evidence="4" id="KW-0812">Transmembrane</keyword>
<dbReference type="STRING" id="517418.Ctha_1070"/>
<evidence type="ECO:0000256" key="2">
    <source>
        <dbReference type="ARBA" id="ARBA00022679"/>
    </source>
</evidence>